<evidence type="ECO:0000256" key="1">
    <source>
        <dbReference type="SAM" id="Phobius"/>
    </source>
</evidence>
<name>A0A9Q0KVM9_9MAGN</name>
<evidence type="ECO:0000313" key="2">
    <source>
        <dbReference type="EMBL" id="KAJ4977708.1"/>
    </source>
</evidence>
<organism evidence="2 3">
    <name type="scientific">Protea cynaroides</name>
    <dbReference type="NCBI Taxonomy" id="273540"/>
    <lineage>
        <taxon>Eukaryota</taxon>
        <taxon>Viridiplantae</taxon>
        <taxon>Streptophyta</taxon>
        <taxon>Embryophyta</taxon>
        <taxon>Tracheophyta</taxon>
        <taxon>Spermatophyta</taxon>
        <taxon>Magnoliopsida</taxon>
        <taxon>Proteales</taxon>
        <taxon>Proteaceae</taxon>
        <taxon>Protea</taxon>
    </lineage>
</organism>
<reference evidence="2" key="1">
    <citation type="journal article" date="2023" name="Plant J.">
        <title>The genome of the king protea, Protea cynaroides.</title>
        <authorList>
            <person name="Chang J."/>
            <person name="Duong T.A."/>
            <person name="Schoeman C."/>
            <person name="Ma X."/>
            <person name="Roodt D."/>
            <person name="Barker N."/>
            <person name="Li Z."/>
            <person name="Van de Peer Y."/>
            <person name="Mizrachi E."/>
        </authorList>
    </citation>
    <scope>NUCLEOTIDE SEQUENCE</scope>
    <source>
        <tissue evidence="2">Young leaves</tissue>
    </source>
</reference>
<keyword evidence="1" id="KW-0472">Membrane</keyword>
<keyword evidence="1" id="KW-0812">Transmembrane</keyword>
<feature type="transmembrane region" description="Helical" evidence="1">
    <location>
        <begin position="93"/>
        <end position="112"/>
    </location>
</feature>
<keyword evidence="1" id="KW-1133">Transmembrane helix</keyword>
<comment type="caution">
    <text evidence="2">The sequence shown here is derived from an EMBL/GenBank/DDBJ whole genome shotgun (WGS) entry which is preliminary data.</text>
</comment>
<protein>
    <submittedName>
        <fullName evidence="2">Uncharacterized protein</fullName>
    </submittedName>
</protein>
<dbReference type="Proteomes" id="UP001141806">
    <property type="component" value="Unassembled WGS sequence"/>
</dbReference>
<proteinExistence type="predicted"/>
<feature type="transmembrane region" description="Helical" evidence="1">
    <location>
        <begin position="54"/>
        <end position="81"/>
    </location>
</feature>
<dbReference type="EMBL" id="JAMYWD010000002">
    <property type="protein sequence ID" value="KAJ4977708.1"/>
    <property type="molecule type" value="Genomic_DNA"/>
</dbReference>
<feature type="transmembrane region" description="Helical" evidence="1">
    <location>
        <begin position="29"/>
        <end position="48"/>
    </location>
</feature>
<keyword evidence="3" id="KW-1185">Reference proteome</keyword>
<dbReference type="AlphaFoldDB" id="A0A9Q0KVM9"/>
<gene>
    <name evidence="2" type="ORF">NE237_008488</name>
</gene>
<accession>A0A9Q0KVM9</accession>
<sequence length="162" mass="17125">MIPPGRDPDSCAIGAMRSLASLRGKPRGMLALAGFLASLGLSGHPLGLPVLPPISLGLGTVVFVETFVCPALACLAAYRLWISSSGVKVTVKSFIMAQVVMMVGCVDVAYFSDEFLDLTPSTHYESLWRLDLGLVAGTAGTFDPEWSAFRVASPPTNALMHL</sequence>
<evidence type="ECO:0000313" key="3">
    <source>
        <dbReference type="Proteomes" id="UP001141806"/>
    </source>
</evidence>